<dbReference type="InterPro" id="IPR011042">
    <property type="entry name" value="6-blade_b-propeller_TolB-like"/>
</dbReference>
<evidence type="ECO:0000256" key="4">
    <source>
        <dbReference type="PROSITE-ProRule" id="PRU00433"/>
    </source>
</evidence>
<dbReference type="KEGG" id="hbs:IPV69_17585"/>
<reference evidence="7 8" key="1">
    <citation type="submission" date="2020-10" db="EMBL/GenBank/DDBJ databases">
        <title>Wide distribution of Phycisphaera-like planctomycetes from WD2101 soil group in peatlands and genome analysis of the first cultivated representative.</title>
        <authorList>
            <person name="Dedysh S.N."/>
            <person name="Beletsky A.V."/>
            <person name="Ivanova A."/>
            <person name="Kulichevskaya I.S."/>
            <person name="Suzina N.E."/>
            <person name="Philippov D.A."/>
            <person name="Rakitin A.L."/>
            <person name="Mardanov A.V."/>
            <person name="Ravin N.V."/>
        </authorList>
    </citation>
    <scope>NUCLEOTIDE SEQUENCE [LARGE SCALE GENOMIC DNA]</scope>
    <source>
        <strain evidence="7 8">M1803</strain>
    </source>
</reference>
<dbReference type="Pfam" id="PF06439">
    <property type="entry name" value="3keto-disac_hyd"/>
    <property type="match status" value="1"/>
</dbReference>
<sequence length="1399" mass="153224">MVLLASVTLTFAARAQGVLPVGADGKPLNLDFETGTLKDWTAEGAAFEGQPIKGDTVSARGRGMIPGQQGDFWIGGYEKSLSDKPVGTLTSAPFKVTHRWATFMVAGGKTAKTRVELVTADDNKAFFQASGVEHERLWPVLVDLEKLQGKSIRIRIVDEATGAWGHVNFDDFRLHAEKPELKPRPGGAAVATSPGGKPLPPDTLKYAGLSPEDAVKAMTLPPGFKAQVFTAEPDLINPIAFTIDARGRIWVVQSFTYPIRAPEGEGKDSILIFEDTDGDGKADKRTVFAEKLNLVSGIEVGFGGVWVGAAPYLMFIPYKDDADGTTKQAGEPKILLDGWGYQDTHETLNSFMWGPDGWLYGCHGVFTNSFVGKPGTPQDQRVHINAGIWRYHPTKHVFERFAEGTSNPWGLDFDEHGQIFIEACVIPHLWHVIQGARYQRQAGQHDNPYTFDDIKQIGDHVHYLGATPHSGNGKSDSAGGGHAHSGLMVYLGDNWPDEYRGKIFMNNIHGARINMDIPEPKGSGYVGRHGKDFLLANDRASQIIAMRYGPDGSVYFADWYDLQQCHTRNPKDHDRTTGRIYKVSYGDVKPVKVDLEKLSDLELVKLQEHKNEWYVRTARRVLHERATKLTATDWKALQDHLIDLFEGGASKGRESLVLRYLWTLYAILPEPRVMANPKDDAVFVATNVRLWGDRLKLGEHSLNQLAEIAKRTDSPLVRLSLSSTVGRLPIEVRWQIVGELLSHSEDATDHNLPLMYWYALEPLLDNDASRALDLAASTKIPNILNFSARKLAMIGGEKNLDLLAARLADDKLAGGRLDILRGMTTGLKGRRGIAAPKDWDKVAASLVGAHGGVPAGGATSADIAEQVRALSVIFGSKTAMADMRKVMLDRAAKPADRLAALDALVTAKDADLAPNLFLLLDDPAVRAAAIRALANYDDAKTPAAILGKYAELPPAEKKDALATLASRPSYAVLLLEAVDKQVPRGDFTADLLRQLRTMSGNKGKGNEVADLLNRYWARVNETDKDKLAKIAKYKKLIGEAASDRVDPSRGRQLFVTTCAGCHTLFGEGGKVGPDITGSDRANIDYLLHNVVDPNAVIPVDYQAWQLDTKDDRTIIGILKQKDAQTVTLQTATEIVTVNQADVAKLKPSPLSMMPEGALDALSETDVRNLIAYLRSPKQVPLQAAPDAGAKGKTPADLPAIPLLGGGDLPAGQIFNGKDLTGWEWQMDGLWSVQNGEIVGKTETGLKKNQFITTRQTFKDFRLIVKMKLVPDAANSGIQIRSVRIPGSHEMRGCQCDAGKGWWGKLYEESARGLLFPKKGEEFDATPFLKLEDWNTYEVLAVGGKIRTAINGKPCTVLDDDTIAKEGLIGLQVHSGGPTEVRWKEFELEIDPKFELKTVK</sequence>
<name>A0A7M2X3Y2_9BACT</name>
<dbReference type="Proteomes" id="UP000593765">
    <property type="component" value="Chromosome"/>
</dbReference>
<keyword evidence="3 4" id="KW-0408">Iron</keyword>
<dbReference type="SUPFAM" id="SSF50952">
    <property type="entry name" value="Soluble quinoprotein glucose dehydrogenase"/>
    <property type="match status" value="1"/>
</dbReference>
<dbReference type="PANTHER" id="PTHR33546:SF1">
    <property type="entry name" value="LARGE, MULTIFUNCTIONAL SECRETED PROTEIN"/>
    <property type="match status" value="1"/>
</dbReference>
<dbReference type="Pfam" id="PF23500">
    <property type="entry name" value="DUF7133"/>
    <property type="match status" value="1"/>
</dbReference>
<dbReference type="Pfam" id="PF00034">
    <property type="entry name" value="Cytochrom_C"/>
    <property type="match status" value="1"/>
</dbReference>
<dbReference type="InterPro" id="IPR036909">
    <property type="entry name" value="Cyt_c-like_dom_sf"/>
</dbReference>
<dbReference type="GO" id="GO:0020037">
    <property type="term" value="F:heme binding"/>
    <property type="evidence" value="ECO:0007669"/>
    <property type="project" value="InterPro"/>
</dbReference>
<dbReference type="GO" id="GO:0046872">
    <property type="term" value="F:metal ion binding"/>
    <property type="evidence" value="ECO:0007669"/>
    <property type="project" value="UniProtKB-KW"/>
</dbReference>
<dbReference type="NCBIfam" id="TIGR02604">
    <property type="entry name" value="Piru_Ver_Nterm"/>
    <property type="match status" value="1"/>
</dbReference>
<evidence type="ECO:0000256" key="5">
    <source>
        <dbReference type="SAM" id="MobiDB-lite"/>
    </source>
</evidence>
<dbReference type="InterPro" id="IPR013427">
    <property type="entry name" value="Haem-bd_dom_put"/>
</dbReference>
<dbReference type="InterPro" id="IPR009056">
    <property type="entry name" value="Cyt_c-like_dom"/>
</dbReference>
<gene>
    <name evidence="7" type="ORF">IPV69_17585</name>
</gene>
<keyword evidence="2 4" id="KW-0479">Metal-binding</keyword>
<accession>A0A7M2X3Y2</accession>
<dbReference type="GO" id="GO:0016787">
    <property type="term" value="F:hydrolase activity"/>
    <property type="evidence" value="ECO:0007669"/>
    <property type="project" value="InterPro"/>
</dbReference>
<evidence type="ECO:0000256" key="2">
    <source>
        <dbReference type="ARBA" id="ARBA00022723"/>
    </source>
</evidence>
<dbReference type="PANTHER" id="PTHR33546">
    <property type="entry name" value="LARGE, MULTIFUNCTIONAL SECRETED PROTEIN-RELATED"/>
    <property type="match status" value="1"/>
</dbReference>
<evidence type="ECO:0000256" key="1">
    <source>
        <dbReference type="ARBA" id="ARBA00022617"/>
    </source>
</evidence>
<evidence type="ECO:0000313" key="8">
    <source>
        <dbReference type="Proteomes" id="UP000593765"/>
    </source>
</evidence>
<proteinExistence type="predicted"/>
<dbReference type="InterPro" id="IPR010496">
    <property type="entry name" value="AL/BT2_dom"/>
</dbReference>
<dbReference type="InterPro" id="IPR055557">
    <property type="entry name" value="DUF7133"/>
</dbReference>
<evidence type="ECO:0000256" key="3">
    <source>
        <dbReference type="ARBA" id="ARBA00023004"/>
    </source>
</evidence>
<dbReference type="PROSITE" id="PS51007">
    <property type="entry name" value="CYTC"/>
    <property type="match status" value="1"/>
</dbReference>
<dbReference type="NCBIfam" id="TIGR02603">
    <property type="entry name" value="CxxCH_TIGR02603"/>
    <property type="match status" value="1"/>
</dbReference>
<keyword evidence="8" id="KW-1185">Reference proteome</keyword>
<dbReference type="GO" id="GO:0009055">
    <property type="term" value="F:electron transfer activity"/>
    <property type="evidence" value="ECO:0007669"/>
    <property type="project" value="InterPro"/>
</dbReference>
<evidence type="ECO:0000313" key="7">
    <source>
        <dbReference type="EMBL" id="QOV92458.1"/>
    </source>
</evidence>
<dbReference type="Gene3D" id="1.10.760.10">
    <property type="entry name" value="Cytochrome c-like domain"/>
    <property type="match status" value="1"/>
</dbReference>
<feature type="region of interest" description="Disordered" evidence="5">
    <location>
        <begin position="180"/>
        <end position="200"/>
    </location>
</feature>
<dbReference type="Gene3D" id="2.60.120.560">
    <property type="entry name" value="Exo-inulinase, domain 1"/>
    <property type="match status" value="1"/>
</dbReference>
<feature type="domain" description="Cytochrome c" evidence="6">
    <location>
        <begin position="1045"/>
        <end position="1177"/>
    </location>
</feature>
<dbReference type="Gene3D" id="2.120.10.30">
    <property type="entry name" value="TolB, C-terminal domain"/>
    <property type="match status" value="1"/>
</dbReference>
<keyword evidence="1 4" id="KW-0349">Heme</keyword>
<dbReference type="InterPro" id="IPR011041">
    <property type="entry name" value="Quinoprot_gluc/sorb_DH_b-prop"/>
</dbReference>
<dbReference type="SUPFAM" id="SSF46626">
    <property type="entry name" value="Cytochrome c"/>
    <property type="match status" value="1"/>
</dbReference>
<dbReference type="InterPro" id="IPR013428">
    <property type="entry name" value="Membrane-bound_put_N"/>
</dbReference>
<dbReference type="EMBL" id="CP063458">
    <property type="protein sequence ID" value="QOV92458.1"/>
    <property type="molecule type" value="Genomic_DNA"/>
</dbReference>
<protein>
    <submittedName>
        <fullName evidence="7">DUF1080 domain-containing protein</fullName>
    </submittedName>
</protein>
<organism evidence="7 8">
    <name type="scientific">Humisphaera borealis</name>
    <dbReference type="NCBI Taxonomy" id="2807512"/>
    <lineage>
        <taxon>Bacteria</taxon>
        <taxon>Pseudomonadati</taxon>
        <taxon>Planctomycetota</taxon>
        <taxon>Phycisphaerae</taxon>
        <taxon>Tepidisphaerales</taxon>
        <taxon>Tepidisphaeraceae</taxon>
        <taxon>Humisphaera</taxon>
    </lineage>
</organism>
<evidence type="ECO:0000259" key="6">
    <source>
        <dbReference type="PROSITE" id="PS51007"/>
    </source>
</evidence>